<evidence type="ECO:0000313" key="3">
    <source>
        <dbReference type="EMBL" id="OSX63015.1"/>
    </source>
</evidence>
<evidence type="ECO:0000256" key="1">
    <source>
        <dbReference type="SAM" id="Phobius"/>
    </source>
</evidence>
<dbReference type="Pfam" id="PF20152">
    <property type="entry name" value="DUF6534"/>
    <property type="match status" value="1"/>
</dbReference>
<protein>
    <recommendedName>
        <fullName evidence="2">DUF6534 domain-containing protein</fullName>
    </recommendedName>
</protein>
<dbReference type="OrthoDB" id="3063206at2759"/>
<keyword evidence="1" id="KW-0812">Transmembrane</keyword>
<dbReference type="GeneID" id="36323960"/>
<keyword evidence="4" id="KW-1185">Reference proteome</keyword>
<dbReference type="PANTHER" id="PTHR40465:SF1">
    <property type="entry name" value="DUF6534 DOMAIN-CONTAINING PROTEIN"/>
    <property type="match status" value="1"/>
</dbReference>
<dbReference type="EMBL" id="KZ110596">
    <property type="protein sequence ID" value="OSX63015.1"/>
    <property type="molecule type" value="Genomic_DNA"/>
</dbReference>
<gene>
    <name evidence="3" type="ORF">POSPLADRAFT_1046364</name>
</gene>
<evidence type="ECO:0000259" key="2">
    <source>
        <dbReference type="Pfam" id="PF20152"/>
    </source>
</evidence>
<organism evidence="3 4">
    <name type="scientific">Postia placenta MAD-698-R-SB12</name>
    <dbReference type="NCBI Taxonomy" id="670580"/>
    <lineage>
        <taxon>Eukaryota</taxon>
        <taxon>Fungi</taxon>
        <taxon>Dikarya</taxon>
        <taxon>Basidiomycota</taxon>
        <taxon>Agaricomycotina</taxon>
        <taxon>Agaricomycetes</taxon>
        <taxon>Polyporales</taxon>
        <taxon>Adustoporiaceae</taxon>
        <taxon>Rhodonia</taxon>
    </lineage>
</organism>
<dbReference type="RefSeq" id="XP_024339809.1">
    <property type="nucleotide sequence ID" value="XM_024479010.1"/>
</dbReference>
<dbReference type="AlphaFoldDB" id="A0A1X6N323"/>
<feature type="domain" description="DUF6534" evidence="2">
    <location>
        <begin position="147"/>
        <end position="234"/>
    </location>
</feature>
<keyword evidence="1" id="KW-0472">Membrane</keyword>
<sequence>MATSTTTDTLSINLMSSFGPMLIGVLFSCALWGITCVQFYDADSVWLKGFVMIMWYIYCNIGLCCFDIDSVANTYITLGGCGKIGWSWTTIFTHRTWIVSIVDVVGGRKWTGIFALEDQFGLANKSFSELSSAEMIGIQIAVRAVGAAIDITVTICLIYILMQHRHAELIFSNKLIYHLIILAINTGLWTAIVATVDFAMLASNPSSLKYTPFEFSLSSLYINALLANLNARKYLRHGGIAPMNGFIEDGVIAMQPMSTGHTNSFRTEETHDTSVPIKVATSRVVEIPHNQTNPEELSKRYL</sequence>
<dbReference type="Proteomes" id="UP000194127">
    <property type="component" value="Unassembled WGS sequence"/>
</dbReference>
<evidence type="ECO:0000313" key="4">
    <source>
        <dbReference type="Proteomes" id="UP000194127"/>
    </source>
</evidence>
<accession>A0A1X6N323</accession>
<dbReference type="InterPro" id="IPR045339">
    <property type="entry name" value="DUF6534"/>
</dbReference>
<feature type="transmembrane region" description="Helical" evidence="1">
    <location>
        <begin position="140"/>
        <end position="163"/>
    </location>
</feature>
<dbReference type="PANTHER" id="PTHR40465">
    <property type="entry name" value="CHROMOSOME 1, WHOLE GENOME SHOTGUN SEQUENCE"/>
    <property type="match status" value="1"/>
</dbReference>
<reference evidence="3 4" key="1">
    <citation type="submission" date="2017-04" db="EMBL/GenBank/DDBJ databases">
        <title>Genome Sequence of the Model Brown-Rot Fungus Postia placenta SB12.</title>
        <authorList>
            <consortium name="DOE Joint Genome Institute"/>
            <person name="Gaskell J."/>
            <person name="Kersten P."/>
            <person name="Larrondo L.F."/>
            <person name="Canessa P."/>
            <person name="Martinez D."/>
            <person name="Hibbett D."/>
            <person name="Schmoll M."/>
            <person name="Kubicek C.P."/>
            <person name="Martinez A.T."/>
            <person name="Yadav J."/>
            <person name="Master E."/>
            <person name="Magnuson J.K."/>
            <person name="James T."/>
            <person name="Yaver D."/>
            <person name="Berka R."/>
            <person name="Labutti K."/>
            <person name="Lipzen A."/>
            <person name="Aerts A."/>
            <person name="Barry K."/>
            <person name="Henrissat B."/>
            <person name="Blanchette R."/>
            <person name="Grigoriev I."/>
            <person name="Cullen D."/>
        </authorList>
    </citation>
    <scope>NUCLEOTIDE SEQUENCE [LARGE SCALE GENOMIC DNA]</scope>
    <source>
        <strain evidence="3 4">MAD-698-R-SB12</strain>
    </source>
</reference>
<proteinExistence type="predicted"/>
<feature type="transmembrane region" description="Helical" evidence="1">
    <location>
        <begin position="46"/>
        <end position="66"/>
    </location>
</feature>
<name>A0A1X6N323_9APHY</name>
<feature type="transmembrane region" description="Helical" evidence="1">
    <location>
        <begin position="21"/>
        <end position="40"/>
    </location>
</feature>
<feature type="transmembrane region" description="Helical" evidence="1">
    <location>
        <begin position="175"/>
        <end position="200"/>
    </location>
</feature>
<keyword evidence="1" id="KW-1133">Transmembrane helix</keyword>